<dbReference type="GO" id="GO:0005230">
    <property type="term" value="F:extracellular ligand-gated monoatomic ion channel activity"/>
    <property type="evidence" value="ECO:0007669"/>
    <property type="project" value="InterPro"/>
</dbReference>
<organism evidence="2 3">
    <name type="scientific">Nesidiocoris tenuis</name>
    <dbReference type="NCBI Taxonomy" id="355587"/>
    <lineage>
        <taxon>Eukaryota</taxon>
        <taxon>Metazoa</taxon>
        <taxon>Ecdysozoa</taxon>
        <taxon>Arthropoda</taxon>
        <taxon>Hexapoda</taxon>
        <taxon>Insecta</taxon>
        <taxon>Pterygota</taxon>
        <taxon>Neoptera</taxon>
        <taxon>Paraneoptera</taxon>
        <taxon>Hemiptera</taxon>
        <taxon>Heteroptera</taxon>
        <taxon>Panheteroptera</taxon>
        <taxon>Cimicomorpha</taxon>
        <taxon>Miridae</taxon>
        <taxon>Dicyphina</taxon>
        <taxon>Nesidiocoris</taxon>
    </lineage>
</organism>
<dbReference type="Gene3D" id="2.70.170.10">
    <property type="entry name" value="Neurotransmitter-gated ion-channel ligand-binding domain"/>
    <property type="match status" value="1"/>
</dbReference>
<dbReference type="AlphaFoldDB" id="A0A6H5HQ40"/>
<accession>A0A6H5HQ40</accession>
<sequence length="179" mass="19966">MKRFRAQPRMAGRRAFGDCAVSPCDGFRGRPHHPQVAYVATIAPSASASGSPLAETRARHNRVHSAAACSSSTLCSRSSYIAVWNDYQLQWDEADYGGIGVLRLPPDKVWKPDIVLFNNETFPRYTNPGNEVSRHVHESATETSSATLQITFWCVFSRFPLSGPYHKYHSISFRYLASA</sequence>
<dbReference type="GO" id="GO:0016020">
    <property type="term" value="C:membrane"/>
    <property type="evidence" value="ECO:0007669"/>
    <property type="project" value="InterPro"/>
</dbReference>
<dbReference type="InterPro" id="IPR006202">
    <property type="entry name" value="Neur_chan_lig-bd"/>
</dbReference>
<evidence type="ECO:0000313" key="3">
    <source>
        <dbReference type="Proteomes" id="UP000479000"/>
    </source>
</evidence>
<dbReference type="OrthoDB" id="5975154at2759"/>
<proteinExistence type="predicted"/>
<keyword evidence="3" id="KW-1185">Reference proteome</keyword>
<dbReference type="SUPFAM" id="SSF63712">
    <property type="entry name" value="Nicotinic receptor ligand binding domain-like"/>
    <property type="match status" value="1"/>
</dbReference>
<evidence type="ECO:0000259" key="1">
    <source>
        <dbReference type="Pfam" id="PF02931"/>
    </source>
</evidence>
<gene>
    <name evidence="2" type="ORF">NTEN_LOCUS20876</name>
</gene>
<protein>
    <recommendedName>
        <fullName evidence="1">Neurotransmitter-gated ion-channel ligand-binding domain-containing protein</fullName>
    </recommendedName>
</protein>
<name>A0A6H5HQ40_9HEMI</name>
<dbReference type="Pfam" id="PF02931">
    <property type="entry name" value="Neur_chan_LBD"/>
    <property type="match status" value="1"/>
</dbReference>
<reference evidence="2 3" key="1">
    <citation type="submission" date="2020-02" db="EMBL/GenBank/DDBJ databases">
        <authorList>
            <person name="Ferguson B K."/>
        </authorList>
    </citation>
    <scope>NUCLEOTIDE SEQUENCE [LARGE SCALE GENOMIC DNA]</scope>
</reference>
<evidence type="ECO:0000313" key="2">
    <source>
        <dbReference type="EMBL" id="CAB0016741.1"/>
    </source>
</evidence>
<dbReference type="InterPro" id="IPR036734">
    <property type="entry name" value="Neur_chan_lig-bd_sf"/>
</dbReference>
<feature type="domain" description="Neurotransmitter-gated ion-channel ligand-binding" evidence="1">
    <location>
        <begin position="82"/>
        <end position="160"/>
    </location>
</feature>
<dbReference type="EMBL" id="CADCXU010030594">
    <property type="protein sequence ID" value="CAB0016741.1"/>
    <property type="molecule type" value="Genomic_DNA"/>
</dbReference>
<dbReference type="Proteomes" id="UP000479000">
    <property type="component" value="Unassembled WGS sequence"/>
</dbReference>